<comment type="caution">
    <text evidence="3">The sequence shown here is derived from an EMBL/GenBank/DDBJ whole genome shotgun (WGS) entry which is preliminary data.</text>
</comment>
<sequence length="209" mass="23817">MERHENIFKHYVWQIIRFLPLLNILYFTRGTQNPVTLKFLFWQKIIGFNRGAYWPIHFSSVVNNWRNVYAGIDVCPGYSPGCYIQAIGKVFIGDYTQIAPNVGIISANHELNDNRKHVVKDVVIGKYCWLGMNSIVLPGTELGDFTVVAAGAVVTKSFPSGYCVLGGNPARVIKELNKEECVSYKNKYEYLGYIKASKFPQFRKKHLSV</sequence>
<gene>
    <name evidence="3" type="ORF">SanaruYs_26980</name>
</gene>
<proteinExistence type="inferred from homology"/>
<comment type="similarity">
    <text evidence="1">Belongs to the transferase hexapeptide repeat family.</text>
</comment>
<dbReference type="InterPro" id="IPR001451">
    <property type="entry name" value="Hexapep"/>
</dbReference>
<keyword evidence="2 3" id="KW-0808">Transferase</keyword>
<dbReference type="EMBL" id="BHXQ01000005">
    <property type="protein sequence ID" value="GCC52461.1"/>
    <property type="molecule type" value="Genomic_DNA"/>
</dbReference>
<dbReference type="InterPro" id="IPR051159">
    <property type="entry name" value="Hexapeptide_acetyltransf"/>
</dbReference>
<dbReference type="OrthoDB" id="9814490at2"/>
<dbReference type="RefSeq" id="WP_127123120.1">
    <property type="nucleotide sequence ID" value="NZ_BHXQ01000005.1"/>
</dbReference>
<dbReference type="GO" id="GO:0008374">
    <property type="term" value="F:O-acyltransferase activity"/>
    <property type="evidence" value="ECO:0007669"/>
    <property type="project" value="TreeGrafter"/>
</dbReference>
<dbReference type="PANTHER" id="PTHR23416">
    <property type="entry name" value="SIALIC ACID SYNTHASE-RELATED"/>
    <property type="match status" value="1"/>
</dbReference>
<evidence type="ECO:0000256" key="2">
    <source>
        <dbReference type="ARBA" id="ARBA00022679"/>
    </source>
</evidence>
<dbReference type="AlphaFoldDB" id="A0A401UC32"/>
<dbReference type="Pfam" id="PF00132">
    <property type="entry name" value="Hexapep"/>
    <property type="match status" value="1"/>
</dbReference>
<organism evidence="3 4">
    <name type="scientific">Chryseotalea sanaruensis</name>
    <dbReference type="NCBI Taxonomy" id="2482724"/>
    <lineage>
        <taxon>Bacteria</taxon>
        <taxon>Pseudomonadati</taxon>
        <taxon>Bacteroidota</taxon>
        <taxon>Cytophagia</taxon>
        <taxon>Cytophagales</taxon>
        <taxon>Chryseotaleaceae</taxon>
        <taxon>Chryseotalea</taxon>
    </lineage>
</organism>
<accession>A0A401UC32</accession>
<dbReference type="SUPFAM" id="SSF51161">
    <property type="entry name" value="Trimeric LpxA-like enzymes"/>
    <property type="match status" value="1"/>
</dbReference>
<dbReference type="InterPro" id="IPR011004">
    <property type="entry name" value="Trimer_LpxA-like_sf"/>
</dbReference>
<keyword evidence="4" id="KW-1185">Reference proteome</keyword>
<dbReference type="Proteomes" id="UP000288227">
    <property type="component" value="Unassembled WGS sequence"/>
</dbReference>
<name>A0A401UC32_9BACT</name>
<protein>
    <submittedName>
        <fullName evidence="3">Acyltransferase</fullName>
    </submittedName>
</protein>
<dbReference type="PANTHER" id="PTHR23416:SF23">
    <property type="entry name" value="ACETYLTRANSFERASE C18B11.09C-RELATED"/>
    <property type="match status" value="1"/>
</dbReference>
<keyword evidence="3" id="KW-0012">Acyltransferase</keyword>
<evidence type="ECO:0000313" key="3">
    <source>
        <dbReference type="EMBL" id="GCC52461.1"/>
    </source>
</evidence>
<evidence type="ECO:0000313" key="4">
    <source>
        <dbReference type="Proteomes" id="UP000288227"/>
    </source>
</evidence>
<reference evidence="3 4" key="1">
    <citation type="submission" date="2018-11" db="EMBL/GenBank/DDBJ databases">
        <title>Chryseotalea sanarue gen. nov., sp., nov., a member of the family Cytophagaceae, isolated from a brackish lake in Hamamatsu Japan.</title>
        <authorList>
            <person name="Maejima Y."/>
            <person name="Iino T."/>
            <person name="Muraguchi Y."/>
            <person name="Fukuda K."/>
            <person name="Ohkuma M."/>
            <person name="Moriuchi R."/>
            <person name="Dohra H."/>
            <person name="Kimbara K."/>
            <person name="Shintani M."/>
        </authorList>
    </citation>
    <scope>NUCLEOTIDE SEQUENCE [LARGE SCALE GENOMIC DNA]</scope>
    <source>
        <strain evidence="3 4">Ys</strain>
    </source>
</reference>
<dbReference type="Gene3D" id="2.160.10.10">
    <property type="entry name" value="Hexapeptide repeat proteins"/>
    <property type="match status" value="1"/>
</dbReference>
<dbReference type="CDD" id="cd04647">
    <property type="entry name" value="LbH_MAT_like"/>
    <property type="match status" value="1"/>
</dbReference>
<evidence type="ECO:0000256" key="1">
    <source>
        <dbReference type="ARBA" id="ARBA00007274"/>
    </source>
</evidence>